<reference evidence="3 4" key="1">
    <citation type="journal article" date="2018" name="New Phytol.">
        <title>Phylogenomics of Endogonaceae and evolution of mycorrhizas within Mucoromycota.</title>
        <authorList>
            <person name="Chang Y."/>
            <person name="Desiro A."/>
            <person name="Na H."/>
            <person name="Sandor L."/>
            <person name="Lipzen A."/>
            <person name="Clum A."/>
            <person name="Barry K."/>
            <person name="Grigoriev I.V."/>
            <person name="Martin F.M."/>
            <person name="Stajich J.E."/>
            <person name="Smith M.E."/>
            <person name="Bonito G."/>
            <person name="Spatafora J.W."/>
        </authorList>
    </citation>
    <scope>NUCLEOTIDE SEQUENCE [LARGE SCALE GENOMIC DNA]</scope>
    <source>
        <strain evidence="3 4">AD002</strain>
    </source>
</reference>
<dbReference type="SUPFAM" id="SSF53098">
    <property type="entry name" value="Ribonuclease H-like"/>
    <property type="match status" value="1"/>
</dbReference>
<dbReference type="InterPro" id="IPR052584">
    <property type="entry name" value="U2_snRNP_Complex_Component"/>
</dbReference>
<feature type="domain" description="3'-5' exonuclease" evidence="2">
    <location>
        <begin position="331"/>
        <end position="517"/>
    </location>
</feature>
<evidence type="ECO:0000259" key="2">
    <source>
        <dbReference type="SMART" id="SM00474"/>
    </source>
</evidence>
<dbReference type="GO" id="GO:0008408">
    <property type="term" value="F:3'-5' exonuclease activity"/>
    <property type="evidence" value="ECO:0007669"/>
    <property type="project" value="InterPro"/>
</dbReference>
<dbReference type="InterPro" id="IPR002562">
    <property type="entry name" value="3'-5'_exonuclease_dom"/>
</dbReference>
<feature type="non-terminal residue" evidence="3">
    <location>
        <position position="1"/>
    </location>
</feature>
<evidence type="ECO:0000313" key="3">
    <source>
        <dbReference type="EMBL" id="RUS32952.1"/>
    </source>
</evidence>
<organism evidence="3 4">
    <name type="scientific">Jimgerdemannia flammicorona</name>
    <dbReference type="NCBI Taxonomy" id="994334"/>
    <lineage>
        <taxon>Eukaryota</taxon>
        <taxon>Fungi</taxon>
        <taxon>Fungi incertae sedis</taxon>
        <taxon>Mucoromycota</taxon>
        <taxon>Mucoromycotina</taxon>
        <taxon>Endogonomycetes</taxon>
        <taxon>Endogonales</taxon>
        <taxon>Endogonaceae</taxon>
        <taxon>Jimgerdemannia</taxon>
    </lineage>
</organism>
<dbReference type="PANTHER" id="PTHR12785">
    <property type="entry name" value="SPLICING FACTOR 3B"/>
    <property type="match status" value="1"/>
</dbReference>
<evidence type="ECO:0000313" key="4">
    <source>
        <dbReference type="Proteomes" id="UP000274822"/>
    </source>
</evidence>
<dbReference type="PANTHER" id="PTHR12785:SF6">
    <property type="entry name" value="SPLICING FACTOR 3B SUBUNIT 2"/>
    <property type="match status" value="1"/>
</dbReference>
<dbReference type="AlphaFoldDB" id="A0A433QT41"/>
<feature type="compositionally biased region" description="Basic and acidic residues" evidence="1">
    <location>
        <begin position="81"/>
        <end position="98"/>
    </location>
</feature>
<dbReference type="InterPro" id="IPR012337">
    <property type="entry name" value="RNaseH-like_sf"/>
</dbReference>
<sequence length="520" mass="57500">ARKKFFATPWTSSACSYSDRLFTQCLPSSSPESESEEESEEESEGEPMVEDAALKEGLVTPSGIASVASTVPSGLETPDFIELRKDPRARADDADETPRQLYTVIPEVQRNITGLMGSQHGYDLSSAKGGPSGAAGTKRKIVGEGVEISLDASELEGLDEETLRRKFEEQQMQGVEGATAGVKEDFSDMVAEHANKQAKKRKKVEEVKKEGKKGKEFKGKYDEAESLYQRVLSHSTNGWPVAKARETREFSTLSEIMLGIITLRSNFVRNEFPFGTLGRIARYATTSTTNNRPPPSLLVQQLEAAGIRRAPWCERPVYIPFTIAEAASIQYSQSFHPITASRAIDILRASRPIALGFDTETTVYRKKSPGMISLIQLATPDACFMIQIFRITDGDRTLFPPILATLLNSSIILKVGCKATDDAVHLETSYGVRVRGAIDIEMLARAKGFPVSSLAEMSQIWGGEEGVLIKPVDVKERKKLLKWNFDARELTDEVVEYSSRDAFMGLQIFINILHGRENTK</sequence>
<feature type="non-terminal residue" evidence="3">
    <location>
        <position position="520"/>
    </location>
</feature>
<feature type="compositionally biased region" description="Acidic residues" evidence="1">
    <location>
        <begin position="33"/>
        <end position="49"/>
    </location>
</feature>
<comment type="caution">
    <text evidence="3">The sequence shown here is derived from an EMBL/GenBank/DDBJ whole genome shotgun (WGS) entry which is preliminary data.</text>
</comment>
<name>A0A433QT41_9FUNG</name>
<dbReference type="GO" id="GO:0003676">
    <property type="term" value="F:nucleic acid binding"/>
    <property type="evidence" value="ECO:0007669"/>
    <property type="project" value="InterPro"/>
</dbReference>
<dbReference type="SMART" id="SM00474">
    <property type="entry name" value="35EXOc"/>
    <property type="match status" value="1"/>
</dbReference>
<dbReference type="Proteomes" id="UP000274822">
    <property type="component" value="Unassembled WGS sequence"/>
</dbReference>
<evidence type="ECO:0000256" key="1">
    <source>
        <dbReference type="SAM" id="MobiDB-lite"/>
    </source>
</evidence>
<dbReference type="GO" id="GO:0006139">
    <property type="term" value="P:nucleobase-containing compound metabolic process"/>
    <property type="evidence" value="ECO:0007669"/>
    <property type="project" value="InterPro"/>
</dbReference>
<protein>
    <submittedName>
        <fullName evidence="3">Ribonuclease H-like domain-containing protein</fullName>
    </submittedName>
</protein>
<dbReference type="EMBL" id="RBNJ01001624">
    <property type="protein sequence ID" value="RUS32952.1"/>
    <property type="molecule type" value="Genomic_DNA"/>
</dbReference>
<feature type="region of interest" description="Disordered" evidence="1">
    <location>
        <begin position="25"/>
        <end position="100"/>
    </location>
</feature>
<dbReference type="InterPro" id="IPR036397">
    <property type="entry name" value="RNaseH_sf"/>
</dbReference>
<gene>
    <name evidence="3" type="ORF">BC938DRAFT_473691</name>
</gene>
<dbReference type="Pfam" id="PF01612">
    <property type="entry name" value="DNA_pol_A_exo1"/>
    <property type="match status" value="1"/>
</dbReference>
<dbReference type="Gene3D" id="3.30.420.10">
    <property type="entry name" value="Ribonuclease H-like superfamily/Ribonuclease H"/>
    <property type="match status" value="1"/>
</dbReference>
<proteinExistence type="predicted"/>
<keyword evidence="4" id="KW-1185">Reference proteome</keyword>
<accession>A0A433QT41</accession>